<name>A0A445MU87_9BACT</name>
<proteinExistence type="predicted"/>
<sequence>MIRELKNLKELKGFKSLILNIQKSKLDIHNY</sequence>
<dbReference type="AlphaFoldDB" id="A0A445MU87"/>
<evidence type="ECO:0000313" key="1">
    <source>
        <dbReference type="EMBL" id="SPD72972.1"/>
    </source>
</evidence>
<dbReference type="EMBL" id="OJIN01000071">
    <property type="protein sequence ID" value="SPD72972.1"/>
    <property type="molecule type" value="Genomic_DNA"/>
</dbReference>
<reference evidence="1" key="1">
    <citation type="submission" date="2018-01" db="EMBL/GenBank/DDBJ databases">
        <authorList>
            <person name="Regsiter A."/>
            <person name="William W."/>
        </authorList>
    </citation>
    <scope>NUCLEOTIDE SEQUENCE</scope>
    <source>
        <strain evidence="1">TRIP AH-1</strain>
    </source>
</reference>
<accession>A0A445MU87</accession>
<protein>
    <submittedName>
        <fullName evidence="1">Uncharacterized protein</fullName>
    </submittedName>
</protein>
<gene>
    <name evidence="1" type="ORF">PITCH_A1620016</name>
</gene>
<organism evidence="1">
    <name type="scientific">uncultured Desulfobacterium sp</name>
    <dbReference type="NCBI Taxonomy" id="201089"/>
    <lineage>
        <taxon>Bacteria</taxon>
        <taxon>Pseudomonadati</taxon>
        <taxon>Thermodesulfobacteriota</taxon>
        <taxon>Desulfobacteria</taxon>
        <taxon>Desulfobacterales</taxon>
        <taxon>Desulfobacteriaceae</taxon>
        <taxon>Desulfobacterium</taxon>
        <taxon>environmental samples</taxon>
    </lineage>
</organism>